<evidence type="ECO:0000256" key="1">
    <source>
        <dbReference type="SAM" id="MobiDB-lite"/>
    </source>
</evidence>
<dbReference type="Proteomes" id="UP001321760">
    <property type="component" value="Unassembled WGS sequence"/>
</dbReference>
<gene>
    <name evidence="2" type="ORF">QBC34DRAFT_259785</name>
</gene>
<reference evidence="2" key="2">
    <citation type="submission" date="2023-05" db="EMBL/GenBank/DDBJ databases">
        <authorList>
            <consortium name="Lawrence Berkeley National Laboratory"/>
            <person name="Steindorff A."/>
            <person name="Hensen N."/>
            <person name="Bonometti L."/>
            <person name="Westerberg I."/>
            <person name="Brannstrom I.O."/>
            <person name="Guillou S."/>
            <person name="Cros-Aarteil S."/>
            <person name="Calhoun S."/>
            <person name="Haridas S."/>
            <person name="Kuo A."/>
            <person name="Mondo S."/>
            <person name="Pangilinan J."/>
            <person name="Riley R."/>
            <person name="Labutti K."/>
            <person name="Andreopoulos B."/>
            <person name="Lipzen A."/>
            <person name="Chen C."/>
            <person name="Yanf M."/>
            <person name="Daum C."/>
            <person name="Ng V."/>
            <person name="Clum A."/>
            <person name="Ohm R."/>
            <person name="Martin F."/>
            <person name="Silar P."/>
            <person name="Natvig D."/>
            <person name="Lalanne C."/>
            <person name="Gautier V."/>
            <person name="Ament-Velasquez S.L."/>
            <person name="Kruys A."/>
            <person name="Hutchinson M.I."/>
            <person name="Powell A.J."/>
            <person name="Barry K."/>
            <person name="Miller A.N."/>
            <person name="Grigoriev I.V."/>
            <person name="Debuchy R."/>
            <person name="Gladieux P."/>
            <person name="Thoren M.H."/>
            <person name="Johannesson H."/>
        </authorList>
    </citation>
    <scope>NUCLEOTIDE SEQUENCE</scope>
    <source>
        <strain evidence="2">PSN243</strain>
    </source>
</reference>
<organism evidence="2 3">
    <name type="scientific">Podospora aff. communis PSN243</name>
    <dbReference type="NCBI Taxonomy" id="3040156"/>
    <lineage>
        <taxon>Eukaryota</taxon>
        <taxon>Fungi</taxon>
        <taxon>Dikarya</taxon>
        <taxon>Ascomycota</taxon>
        <taxon>Pezizomycotina</taxon>
        <taxon>Sordariomycetes</taxon>
        <taxon>Sordariomycetidae</taxon>
        <taxon>Sordariales</taxon>
        <taxon>Podosporaceae</taxon>
        <taxon>Podospora</taxon>
    </lineage>
</organism>
<proteinExistence type="predicted"/>
<feature type="non-terminal residue" evidence="2">
    <location>
        <position position="1"/>
    </location>
</feature>
<name>A0AAV9G876_9PEZI</name>
<sequence length="167" mass="17948">DRDLVQKEPAPDQQSLQTPAGGQEVAQHDEGRGGAPAVRLDMDLDVDVQMKAKIQGDVTLSILRRRRRKIYAAAAGAAVGIGTSATSRPWTGGGASPDPELSSALESLTAELQGTSDSIRRLTRNKPSHRNCEVYRGLVESEARIQARLSGLQTSVNNMRNLHPGLE</sequence>
<evidence type="ECO:0000313" key="2">
    <source>
        <dbReference type="EMBL" id="KAK4443271.1"/>
    </source>
</evidence>
<accession>A0AAV9G876</accession>
<feature type="compositionally biased region" description="Basic and acidic residues" evidence="1">
    <location>
        <begin position="1"/>
        <end position="10"/>
    </location>
</feature>
<comment type="caution">
    <text evidence="2">The sequence shown here is derived from an EMBL/GenBank/DDBJ whole genome shotgun (WGS) entry which is preliminary data.</text>
</comment>
<feature type="non-terminal residue" evidence="2">
    <location>
        <position position="167"/>
    </location>
</feature>
<protein>
    <submittedName>
        <fullName evidence="2">Uncharacterized protein</fullName>
    </submittedName>
</protein>
<feature type="region of interest" description="Disordered" evidence="1">
    <location>
        <begin position="1"/>
        <end position="36"/>
    </location>
</feature>
<dbReference type="AlphaFoldDB" id="A0AAV9G876"/>
<reference evidence="2" key="1">
    <citation type="journal article" date="2023" name="Mol. Phylogenet. Evol.">
        <title>Genome-scale phylogeny and comparative genomics of the fungal order Sordariales.</title>
        <authorList>
            <person name="Hensen N."/>
            <person name="Bonometti L."/>
            <person name="Westerberg I."/>
            <person name="Brannstrom I.O."/>
            <person name="Guillou S."/>
            <person name="Cros-Aarteil S."/>
            <person name="Calhoun S."/>
            <person name="Haridas S."/>
            <person name="Kuo A."/>
            <person name="Mondo S."/>
            <person name="Pangilinan J."/>
            <person name="Riley R."/>
            <person name="LaButti K."/>
            <person name="Andreopoulos B."/>
            <person name="Lipzen A."/>
            <person name="Chen C."/>
            <person name="Yan M."/>
            <person name="Daum C."/>
            <person name="Ng V."/>
            <person name="Clum A."/>
            <person name="Steindorff A."/>
            <person name="Ohm R.A."/>
            <person name="Martin F."/>
            <person name="Silar P."/>
            <person name="Natvig D.O."/>
            <person name="Lalanne C."/>
            <person name="Gautier V."/>
            <person name="Ament-Velasquez S.L."/>
            <person name="Kruys A."/>
            <person name="Hutchinson M.I."/>
            <person name="Powell A.J."/>
            <person name="Barry K."/>
            <person name="Miller A.N."/>
            <person name="Grigoriev I.V."/>
            <person name="Debuchy R."/>
            <person name="Gladieux P."/>
            <person name="Hiltunen Thoren M."/>
            <person name="Johannesson H."/>
        </authorList>
    </citation>
    <scope>NUCLEOTIDE SEQUENCE</scope>
    <source>
        <strain evidence="2">PSN243</strain>
    </source>
</reference>
<evidence type="ECO:0000313" key="3">
    <source>
        <dbReference type="Proteomes" id="UP001321760"/>
    </source>
</evidence>
<dbReference type="EMBL" id="MU865996">
    <property type="protein sequence ID" value="KAK4443271.1"/>
    <property type="molecule type" value="Genomic_DNA"/>
</dbReference>
<keyword evidence="3" id="KW-1185">Reference proteome</keyword>